<dbReference type="InterPro" id="IPR034768">
    <property type="entry name" value="4FE4S_WBL"/>
</dbReference>
<protein>
    <submittedName>
        <fullName evidence="2">Transcription factor WhiB</fullName>
    </submittedName>
</protein>
<dbReference type="Pfam" id="PF02467">
    <property type="entry name" value="Whib"/>
    <property type="match status" value="1"/>
</dbReference>
<feature type="domain" description="4Fe-4S Wbl-type" evidence="1">
    <location>
        <begin position="17"/>
        <end position="87"/>
    </location>
</feature>
<proteinExistence type="predicted"/>
<evidence type="ECO:0000259" key="1">
    <source>
        <dbReference type="PROSITE" id="PS51674"/>
    </source>
</evidence>
<reference evidence="2" key="1">
    <citation type="journal article" date="2021" name="Proc. Natl. Acad. Sci. U.S.A.">
        <title>A Catalog of Tens of Thousands of Viruses from Human Metagenomes Reveals Hidden Associations with Chronic Diseases.</title>
        <authorList>
            <person name="Tisza M.J."/>
            <person name="Buck C.B."/>
        </authorList>
    </citation>
    <scope>NUCLEOTIDE SEQUENCE</scope>
    <source>
        <strain evidence="2">CtjKY6</strain>
    </source>
</reference>
<organism evidence="2">
    <name type="scientific">Siphoviridae sp. ctjKY6</name>
    <dbReference type="NCBI Taxonomy" id="2825631"/>
    <lineage>
        <taxon>Viruses</taxon>
        <taxon>Duplodnaviria</taxon>
        <taxon>Heunggongvirae</taxon>
        <taxon>Uroviricota</taxon>
        <taxon>Caudoviricetes</taxon>
    </lineage>
</organism>
<name>A0A8S5UY12_9CAUD</name>
<accession>A0A8S5UY12</accession>
<sequence length="95" mass="11199">MDLADIWRGEEWVKQARCKKSDIGMHLFFAPREGGEEEDDPYYARAKWVCSICPVRLECRDYADRVERGQKRLFGVIGGEDSFERRARREQEGKL</sequence>
<dbReference type="PROSITE" id="PS51674">
    <property type="entry name" value="4FE4S_WBL"/>
    <property type="match status" value="1"/>
</dbReference>
<evidence type="ECO:0000313" key="2">
    <source>
        <dbReference type="EMBL" id="DAF99373.1"/>
    </source>
</evidence>
<dbReference type="EMBL" id="BK016165">
    <property type="protein sequence ID" value="DAF99373.1"/>
    <property type="molecule type" value="Genomic_DNA"/>
</dbReference>